<dbReference type="Proteomes" id="UP000315377">
    <property type="component" value="Chromosome"/>
</dbReference>
<reference evidence="2 3" key="1">
    <citation type="submission" date="2019-07" db="EMBL/GenBank/DDBJ databases">
        <title>Paenibacillus thiaminolyticus NRRL B-4156.</title>
        <authorList>
            <person name="Hehnly C."/>
            <person name="Zhang L."/>
        </authorList>
    </citation>
    <scope>NUCLEOTIDE SEQUENCE [LARGE SCALE GENOMIC DNA]</scope>
    <source>
        <strain evidence="2 3">NRRL B-4156</strain>
    </source>
</reference>
<keyword evidence="4" id="KW-1185">Reference proteome</keyword>
<dbReference type="Proteomes" id="UP001209276">
    <property type="component" value="Unassembled WGS sequence"/>
</dbReference>
<evidence type="ECO:0000313" key="3">
    <source>
        <dbReference type="Proteomes" id="UP000315377"/>
    </source>
</evidence>
<evidence type="ECO:0000313" key="2">
    <source>
        <dbReference type="EMBL" id="QDM43435.1"/>
    </source>
</evidence>
<dbReference type="GeneID" id="76995896"/>
<dbReference type="AlphaFoldDB" id="A0AAP9DSK8"/>
<accession>A0AAP9DSK8</accession>
<reference evidence="1 4" key="2">
    <citation type="submission" date="2022-05" db="EMBL/GenBank/DDBJ databases">
        <title>Genome Sequencing of Bee-Associated Microbes.</title>
        <authorList>
            <person name="Dunlap C."/>
        </authorList>
    </citation>
    <scope>NUCLEOTIDE SEQUENCE [LARGE SCALE GENOMIC DNA]</scope>
    <source>
        <strain evidence="1 4">NRRL B-14613</strain>
    </source>
</reference>
<dbReference type="RefSeq" id="WP_087442233.1">
    <property type="nucleotide sequence ID" value="NZ_CABMNB010000025.1"/>
</dbReference>
<proteinExistence type="predicted"/>
<dbReference type="EMBL" id="CP041405">
    <property type="protein sequence ID" value="QDM43435.1"/>
    <property type="molecule type" value="Genomic_DNA"/>
</dbReference>
<evidence type="ECO:0000313" key="1">
    <source>
        <dbReference type="EMBL" id="MCY9605887.1"/>
    </source>
</evidence>
<evidence type="ECO:0000313" key="4">
    <source>
        <dbReference type="Proteomes" id="UP001209276"/>
    </source>
</evidence>
<gene>
    <name evidence="2" type="ORF">FLT43_07905</name>
    <name evidence="1" type="ORF">M5W83_01660</name>
</gene>
<sequence length="111" mass="12829">MSVLAVQACVEITRTIDCNEARITETSYHIELHAHEVRIRDKRIAMSQIYDMSCHRKHGGSDAIGFLYLHTHRGVETYFVRDNPASFINAYKKLKRESRVMKNHPSDQPEG</sequence>
<dbReference type="EMBL" id="JAMDMM010000004">
    <property type="protein sequence ID" value="MCY9605887.1"/>
    <property type="molecule type" value="Genomic_DNA"/>
</dbReference>
<organism evidence="2 3">
    <name type="scientific">Paenibacillus thiaminolyticus</name>
    <name type="common">Bacillus thiaminolyticus</name>
    <dbReference type="NCBI Taxonomy" id="49283"/>
    <lineage>
        <taxon>Bacteria</taxon>
        <taxon>Bacillati</taxon>
        <taxon>Bacillota</taxon>
        <taxon>Bacilli</taxon>
        <taxon>Bacillales</taxon>
        <taxon>Paenibacillaceae</taxon>
        <taxon>Paenibacillus</taxon>
    </lineage>
</organism>
<protein>
    <submittedName>
        <fullName evidence="2">Uncharacterized protein</fullName>
    </submittedName>
</protein>
<name>A0AAP9DSK8_PANTH</name>